<protein>
    <submittedName>
        <fullName evidence="1">Uncharacterized protein</fullName>
    </submittedName>
</protein>
<reference evidence="1 2" key="1">
    <citation type="submission" date="2019-09" db="EMBL/GenBank/DDBJ databases">
        <title>Ecophysiology of the spiral-shaped methanotroph Methylospira mobilis as revealed by the complete genome sequence.</title>
        <authorList>
            <person name="Oshkin I.Y."/>
            <person name="Dedysh S.N."/>
            <person name="Miroshnikov K."/>
            <person name="Danilova O.V."/>
            <person name="Hakobyan A."/>
            <person name="Liesack W."/>
        </authorList>
    </citation>
    <scope>NUCLEOTIDE SEQUENCE [LARGE SCALE GENOMIC DNA]</scope>
    <source>
        <strain evidence="1 2">Shm1</strain>
    </source>
</reference>
<dbReference type="InParanoid" id="A0A5Q0BHG1"/>
<evidence type="ECO:0000313" key="1">
    <source>
        <dbReference type="EMBL" id="QFY41256.1"/>
    </source>
</evidence>
<dbReference type="RefSeq" id="WP_153247233.1">
    <property type="nucleotide sequence ID" value="NZ_CP044205.1"/>
</dbReference>
<name>A0A5Q0BHG1_9GAMM</name>
<keyword evidence="2" id="KW-1185">Reference proteome</keyword>
<dbReference type="KEGG" id="mmob:F6R98_00375"/>
<gene>
    <name evidence="1" type="ORF">F6R98_00375</name>
</gene>
<dbReference type="EMBL" id="CP044205">
    <property type="protein sequence ID" value="QFY41256.1"/>
    <property type="molecule type" value="Genomic_DNA"/>
</dbReference>
<dbReference type="OrthoDB" id="6395620at2"/>
<dbReference type="AlphaFoldDB" id="A0A5Q0BHG1"/>
<proteinExistence type="predicted"/>
<organism evidence="1 2">
    <name type="scientific">Candidatus Methylospira mobilis</name>
    <dbReference type="NCBI Taxonomy" id="1808979"/>
    <lineage>
        <taxon>Bacteria</taxon>
        <taxon>Pseudomonadati</taxon>
        <taxon>Pseudomonadota</taxon>
        <taxon>Gammaproteobacteria</taxon>
        <taxon>Methylococcales</taxon>
        <taxon>Methylococcaceae</taxon>
        <taxon>Candidatus Methylospira</taxon>
    </lineage>
</organism>
<sequence length="542" mass="61282">MKFVDDLSIALTLNINGKAFTVPGGSVKLLELDLHSWGFSGQIGFVISSEHSQDTLLTPITANDLIEITLVIGVYIKSSDAKSNTLKLSGLVTTRQISEQTLSNVLPTQDLMLYRYYSLTFADPAAVLWKQHYPCDLYTDATLQTLISAHVSTKINIKYDWDVLETEHAVLSLPLGASDNTASFYDYLIWLVDSQNGVFTYSASANTYTLSASKTSSSKTQALDSLEVLGYRVELPQVARFQPNVLNAYAEDAQSSSVENKQTAKPMRHDFIARYPIAADMQARVTLETARFKQRLHEVHVEYKKFPLMISLPGESVKFEGSGWSSSLYVKGKSYRVRDWSLRAYSIDENMTAELDMPYSRYEMEHEIKLECGSELWVDLPKYAAPVYPFFVEGKVVSEQGEDEETTYEFYQDEDTSETYYQVSIPLWESKKVRAAFEPNLLSGQFYFPYYKNARVLIGLGFDSAHIAGFLDWSSGTAQTMDSQGNQLVMGKSTTNQTILKHSYVDSKPELQIQRTMDKDKELIKFSEGYILLRTQQEEEEG</sequence>
<dbReference type="Proteomes" id="UP000325755">
    <property type="component" value="Chromosome"/>
</dbReference>
<accession>A0A5Q0BHG1</accession>
<evidence type="ECO:0000313" key="2">
    <source>
        <dbReference type="Proteomes" id="UP000325755"/>
    </source>
</evidence>